<evidence type="ECO:0000256" key="4">
    <source>
        <dbReference type="ARBA" id="ARBA00022840"/>
    </source>
</evidence>
<dbReference type="Proteomes" id="UP000037392">
    <property type="component" value="Unassembled WGS sequence"/>
</dbReference>
<feature type="domain" description="ABC transporter" evidence="5">
    <location>
        <begin position="2"/>
        <end position="231"/>
    </location>
</feature>
<keyword evidence="2" id="KW-0813">Transport</keyword>
<dbReference type="GO" id="GO:0016887">
    <property type="term" value="F:ATP hydrolysis activity"/>
    <property type="evidence" value="ECO:0007669"/>
    <property type="project" value="InterPro"/>
</dbReference>
<evidence type="ECO:0000259" key="5">
    <source>
        <dbReference type="PROSITE" id="PS50893"/>
    </source>
</evidence>
<dbReference type="PATRIC" id="fig|742734.4.peg.1037"/>
<comment type="caution">
    <text evidence="6">The sequence shown here is derived from an EMBL/GenBank/DDBJ whole genome shotgun (WGS) entry which is preliminary data.</text>
</comment>
<dbReference type="GO" id="GO:0005524">
    <property type="term" value="F:ATP binding"/>
    <property type="evidence" value="ECO:0007669"/>
    <property type="project" value="UniProtKB-KW"/>
</dbReference>
<evidence type="ECO:0000313" key="7">
    <source>
        <dbReference type="Proteomes" id="UP000037392"/>
    </source>
</evidence>
<protein>
    <recommendedName>
        <fullName evidence="5">ABC transporter domain-containing protein</fullName>
    </recommendedName>
</protein>
<dbReference type="OrthoDB" id="9775135at2"/>
<keyword evidence="4" id="KW-0067">ATP-binding</keyword>
<accession>A0A0J9CFQ3</accession>
<evidence type="ECO:0000256" key="3">
    <source>
        <dbReference type="ARBA" id="ARBA00022741"/>
    </source>
</evidence>
<reference evidence="6 7" key="1">
    <citation type="submission" date="2011-04" db="EMBL/GenBank/DDBJ databases">
        <title>The Genome Sequence of Clostridium citroniae WAL-19142.</title>
        <authorList>
            <consortium name="The Broad Institute Genome Sequencing Platform"/>
            <person name="Earl A."/>
            <person name="Ward D."/>
            <person name="Feldgarden M."/>
            <person name="Gevers D."/>
            <person name="Warren Y.A."/>
            <person name="Tyrrell K.L."/>
            <person name="Citron D.M."/>
            <person name="Goldstein E.J."/>
            <person name="Daigneault M."/>
            <person name="Allen-Vercoe E."/>
            <person name="Young S.K."/>
            <person name="Zeng Q."/>
            <person name="Gargeya S."/>
            <person name="Fitzgerald M."/>
            <person name="Haas B."/>
            <person name="Abouelleil A."/>
            <person name="Alvarado L."/>
            <person name="Arachchi H.M."/>
            <person name="Berlin A."/>
            <person name="Brown A."/>
            <person name="Chapman S.B."/>
            <person name="Chen Z."/>
            <person name="Dunbar C."/>
            <person name="Freedman E."/>
            <person name="Gearin G."/>
            <person name="Gellesch M."/>
            <person name="Goldberg J."/>
            <person name="Griggs A."/>
            <person name="Gujja S."/>
            <person name="Heilman E.R."/>
            <person name="Heiman D."/>
            <person name="Howarth C."/>
            <person name="Larson L."/>
            <person name="Lui A."/>
            <person name="MacDonald P.J."/>
            <person name="Mehta T."/>
            <person name="Montmayeur A."/>
            <person name="Murphy C."/>
            <person name="Neiman D."/>
            <person name="Pearson M."/>
            <person name="Priest M."/>
            <person name="Roberts A."/>
            <person name="Saif S."/>
            <person name="Shea T."/>
            <person name="Shenoy N."/>
            <person name="Sisk P."/>
            <person name="Stolte C."/>
            <person name="Sykes S."/>
            <person name="White J."/>
            <person name="Yandava C."/>
            <person name="Wortman J."/>
            <person name="Nusbaum C."/>
            <person name="Birren B."/>
        </authorList>
    </citation>
    <scope>NUCLEOTIDE SEQUENCE [LARGE SCALE GENOMIC DNA]</scope>
    <source>
        <strain evidence="6 7">WAL-19142</strain>
    </source>
</reference>
<sequence length="323" mass="35476">MIEVKDLVKQYGSFRAVDHLSFTVEKGQIYGFLGPNGAGKSTTMNMITGYLSATEGTVLIDGHDIFLEPEEAKRHMGYLPEIPPVYPDMNPQEYLTFAGELKGIPRKGLMGEVERVMGLTGITHMRLRLIKNLSKGYRQRVGFACALLGDPQVIILDEPTVGLDPRQIIEIRELIKSLGKKHTVILSSHILSEVSAVCDHILIISKGKLVASNTPEGLGKLMQRTNVYDMLVQGDHERLGELLKGVHGLQAITTSAHDSGFAAVHLETDEKTDPRAQVFRLLAGADCPIMELKSATMSLEDVFLELTAQDMQTEGGTEHEGDL</sequence>
<dbReference type="InterPro" id="IPR003439">
    <property type="entry name" value="ABC_transporter-like_ATP-bd"/>
</dbReference>
<dbReference type="AlphaFoldDB" id="A0A0J9CFQ3"/>
<evidence type="ECO:0000313" key="6">
    <source>
        <dbReference type="EMBL" id="KMW23186.1"/>
    </source>
</evidence>
<dbReference type="PROSITE" id="PS50893">
    <property type="entry name" value="ABC_TRANSPORTER_2"/>
    <property type="match status" value="1"/>
</dbReference>
<dbReference type="EMBL" id="ADLK01000006">
    <property type="protein sequence ID" value="KMW23186.1"/>
    <property type="molecule type" value="Genomic_DNA"/>
</dbReference>
<dbReference type="PANTHER" id="PTHR43335:SF4">
    <property type="entry name" value="ABC TRANSPORTER, ATP-BINDING PROTEIN"/>
    <property type="match status" value="1"/>
</dbReference>
<keyword evidence="3" id="KW-0547">Nucleotide-binding</keyword>
<dbReference type="RefSeq" id="WP_007867118.1">
    <property type="nucleotide sequence ID" value="NZ_KQ235876.1"/>
</dbReference>
<evidence type="ECO:0000256" key="2">
    <source>
        <dbReference type="ARBA" id="ARBA00022448"/>
    </source>
</evidence>
<organism evidence="6 7">
    <name type="scientific">[Clostridium] citroniae WAL-19142</name>
    <dbReference type="NCBI Taxonomy" id="742734"/>
    <lineage>
        <taxon>Bacteria</taxon>
        <taxon>Bacillati</taxon>
        <taxon>Bacillota</taxon>
        <taxon>Clostridia</taxon>
        <taxon>Lachnospirales</taxon>
        <taxon>Lachnospiraceae</taxon>
        <taxon>Enterocloster</taxon>
    </lineage>
</organism>
<comment type="similarity">
    <text evidence="1">Belongs to the ABC transporter superfamily.</text>
</comment>
<dbReference type="InterPro" id="IPR027417">
    <property type="entry name" value="P-loop_NTPase"/>
</dbReference>
<dbReference type="CDD" id="cd03230">
    <property type="entry name" value="ABC_DR_subfamily_A"/>
    <property type="match status" value="1"/>
</dbReference>
<evidence type="ECO:0000256" key="1">
    <source>
        <dbReference type="ARBA" id="ARBA00005417"/>
    </source>
</evidence>
<dbReference type="Pfam" id="PF00005">
    <property type="entry name" value="ABC_tran"/>
    <property type="match status" value="1"/>
</dbReference>
<gene>
    <name evidence="6" type="ORF">HMPREF9470_00977</name>
</gene>
<dbReference type="InterPro" id="IPR003593">
    <property type="entry name" value="AAA+_ATPase"/>
</dbReference>
<dbReference type="SMART" id="SM00382">
    <property type="entry name" value="AAA"/>
    <property type="match status" value="1"/>
</dbReference>
<dbReference type="Gene3D" id="3.40.50.300">
    <property type="entry name" value="P-loop containing nucleotide triphosphate hydrolases"/>
    <property type="match status" value="1"/>
</dbReference>
<proteinExistence type="inferred from homology"/>
<dbReference type="SUPFAM" id="SSF52540">
    <property type="entry name" value="P-loop containing nucleoside triphosphate hydrolases"/>
    <property type="match status" value="1"/>
</dbReference>
<dbReference type="GeneID" id="93165337"/>
<name>A0A0J9CFQ3_9FIRM</name>
<dbReference type="PANTHER" id="PTHR43335">
    <property type="entry name" value="ABC TRANSPORTER, ATP-BINDING PROTEIN"/>
    <property type="match status" value="1"/>
</dbReference>